<dbReference type="AlphaFoldDB" id="A0A1I7Z0F0"/>
<proteinExistence type="predicted"/>
<protein>
    <submittedName>
        <fullName evidence="3">Gamma-glutamyltranspeptidase 1</fullName>
    </submittedName>
</protein>
<dbReference type="Pfam" id="PF01019">
    <property type="entry name" value="G_glu_transpept"/>
    <property type="match status" value="1"/>
</dbReference>
<dbReference type="SUPFAM" id="SSF56235">
    <property type="entry name" value="N-terminal nucleophile aminohydrolases (Ntn hydrolases)"/>
    <property type="match status" value="1"/>
</dbReference>
<dbReference type="InterPro" id="IPR029055">
    <property type="entry name" value="Ntn_hydrolases_N"/>
</dbReference>
<dbReference type="PANTHER" id="PTHR11686:SF69">
    <property type="entry name" value="GAMMA-GLUTAMYLTRANSPEPTIDASE 1"/>
    <property type="match status" value="1"/>
</dbReference>
<reference evidence="3" key="1">
    <citation type="submission" date="2016-11" db="UniProtKB">
        <authorList>
            <consortium name="WormBaseParasite"/>
        </authorList>
    </citation>
    <scope>IDENTIFICATION</scope>
</reference>
<dbReference type="InterPro" id="IPR000101">
    <property type="entry name" value="GGT_peptidase"/>
</dbReference>
<dbReference type="Gene3D" id="3.60.20.40">
    <property type="match status" value="1"/>
</dbReference>
<dbReference type="GO" id="GO:0005886">
    <property type="term" value="C:plasma membrane"/>
    <property type="evidence" value="ECO:0007669"/>
    <property type="project" value="TreeGrafter"/>
</dbReference>
<dbReference type="PANTHER" id="PTHR11686">
    <property type="entry name" value="GAMMA GLUTAMYL TRANSPEPTIDASE"/>
    <property type="match status" value="1"/>
</dbReference>
<evidence type="ECO:0000256" key="1">
    <source>
        <dbReference type="PIRSR" id="PIRSR600101-2"/>
    </source>
</evidence>
<dbReference type="PRINTS" id="PR01210">
    <property type="entry name" value="GGTRANSPTASE"/>
</dbReference>
<feature type="binding site" evidence="1">
    <location>
        <begin position="45"/>
        <end position="46"/>
    </location>
    <ligand>
        <name>L-glutamate</name>
        <dbReference type="ChEBI" id="CHEBI:29985"/>
    </ligand>
</feature>
<dbReference type="WBParaSite" id="L893_g21340.t1">
    <property type="protein sequence ID" value="L893_g21340.t1"/>
    <property type="gene ID" value="L893_g21340"/>
</dbReference>
<feature type="binding site" evidence="1">
    <location>
        <position position="69"/>
    </location>
    <ligand>
        <name>L-glutamate</name>
        <dbReference type="ChEBI" id="CHEBI:29985"/>
    </ligand>
</feature>
<dbReference type="GO" id="GO:0036374">
    <property type="term" value="F:glutathione hydrolase activity"/>
    <property type="evidence" value="ECO:0007669"/>
    <property type="project" value="InterPro"/>
</dbReference>
<keyword evidence="2" id="KW-1185">Reference proteome</keyword>
<evidence type="ECO:0000313" key="3">
    <source>
        <dbReference type="WBParaSite" id="L893_g21340.t1"/>
    </source>
</evidence>
<dbReference type="GO" id="GO:0006751">
    <property type="term" value="P:glutathione catabolic process"/>
    <property type="evidence" value="ECO:0007669"/>
    <property type="project" value="InterPro"/>
</dbReference>
<evidence type="ECO:0000313" key="2">
    <source>
        <dbReference type="Proteomes" id="UP000095287"/>
    </source>
</evidence>
<name>A0A1I7Z0F0_9BILA</name>
<dbReference type="Proteomes" id="UP000095287">
    <property type="component" value="Unplaced"/>
</dbReference>
<dbReference type="InterPro" id="IPR043137">
    <property type="entry name" value="GGT_ssub_C"/>
</dbReference>
<sequence length="166" mass="18088">MVASESSGVVWNDEMDDFSSPGHPNYFGYPPSPANFIRPGKRPMSSMSPIVIYNDNDHLEKLAIGGAGGSTIISGVAGSALRSLWLKRNVKQAVDFPRLHNQLQPNVTSYEPNFPKEYVKALEKRGHTLVPVHNLTVVTAVERAADGVIYANSDFRKGDESSPAGY</sequence>
<accession>A0A1I7Z0F0</accession>
<organism evidence="2 3">
    <name type="scientific">Steinernema glaseri</name>
    <dbReference type="NCBI Taxonomy" id="37863"/>
    <lineage>
        <taxon>Eukaryota</taxon>
        <taxon>Metazoa</taxon>
        <taxon>Ecdysozoa</taxon>
        <taxon>Nematoda</taxon>
        <taxon>Chromadorea</taxon>
        <taxon>Rhabditida</taxon>
        <taxon>Tylenchina</taxon>
        <taxon>Panagrolaimomorpha</taxon>
        <taxon>Strongyloidoidea</taxon>
        <taxon>Steinernematidae</taxon>
        <taxon>Steinernema</taxon>
    </lineage>
</organism>
<feature type="binding site" evidence="1">
    <location>
        <position position="17"/>
    </location>
    <ligand>
        <name>L-glutamate</name>
        <dbReference type="ChEBI" id="CHEBI:29985"/>
    </ligand>
</feature>